<dbReference type="GO" id="GO:0046872">
    <property type="term" value="F:metal ion binding"/>
    <property type="evidence" value="ECO:0007669"/>
    <property type="project" value="UniProtKB-KW"/>
</dbReference>
<proteinExistence type="predicted"/>
<dbReference type="GO" id="GO:0004674">
    <property type="term" value="F:protein serine/threonine kinase activity"/>
    <property type="evidence" value="ECO:0007669"/>
    <property type="project" value="UniProtKB-EC"/>
</dbReference>
<feature type="domain" description="PH" evidence="7">
    <location>
        <begin position="582"/>
        <end position="688"/>
    </location>
</feature>
<accession>A0A7T8JWX0</accession>
<evidence type="ECO:0000259" key="8">
    <source>
        <dbReference type="PROSITE" id="PS50081"/>
    </source>
</evidence>
<feature type="domain" description="CNH" evidence="9">
    <location>
        <begin position="664"/>
        <end position="930"/>
    </location>
</feature>
<evidence type="ECO:0000259" key="9">
    <source>
        <dbReference type="PROSITE" id="PS50219"/>
    </source>
</evidence>
<dbReference type="PROSITE" id="PS00479">
    <property type="entry name" value="ZF_DAG_PE_1"/>
    <property type="match status" value="1"/>
</dbReference>
<dbReference type="PROSITE" id="PS50003">
    <property type="entry name" value="PH_DOMAIN"/>
    <property type="match status" value="1"/>
</dbReference>
<feature type="non-terminal residue" evidence="10">
    <location>
        <position position="1"/>
    </location>
</feature>
<evidence type="ECO:0000259" key="7">
    <source>
        <dbReference type="PROSITE" id="PS50003"/>
    </source>
</evidence>
<feature type="domain" description="Phorbol-ester/DAG-type" evidence="8">
    <location>
        <begin position="514"/>
        <end position="563"/>
    </location>
</feature>
<dbReference type="CDD" id="cd20814">
    <property type="entry name" value="CRIK"/>
    <property type="match status" value="1"/>
</dbReference>
<keyword evidence="2" id="KW-0479">Metal-binding</keyword>
<keyword evidence="3" id="KW-0862">Zinc</keyword>
<feature type="coiled-coil region" evidence="6">
    <location>
        <begin position="375"/>
        <end position="402"/>
    </location>
</feature>
<evidence type="ECO:0000256" key="1">
    <source>
        <dbReference type="ARBA" id="ARBA00022553"/>
    </source>
</evidence>
<dbReference type="InterPro" id="IPR050839">
    <property type="entry name" value="Rho-assoc_Ser/Thr_Kinase"/>
</dbReference>
<dbReference type="CDD" id="cd00821">
    <property type="entry name" value="PH"/>
    <property type="match status" value="1"/>
</dbReference>
<evidence type="ECO:0000313" key="11">
    <source>
        <dbReference type="Proteomes" id="UP000595437"/>
    </source>
</evidence>
<keyword evidence="10" id="KW-0418">Kinase</keyword>
<dbReference type="Gene3D" id="2.30.29.30">
    <property type="entry name" value="Pleckstrin-homology domain (PH domain)/Phosphotyrosine-binding domain (PTB)"/>
    <property type="match status" value="1"/>
</dbReference>
<keyword evidence="10" id="KW-0808">Transferase</keyword>
<dbReference type="EMBL" id="CP045902">
    <property type="protein sequence ID" value="QQP38217.1"/>
    <property type="molecule type" value="Genomic_DNA"/>
</dbReference>
<keyword evidence="11" id="KW-1185">Reference proteome</keyword>
<dbReference type="OrthoDB" id="5919042at2759"/>
<name>A0A7T8JWX0_CALRO</name>
<reference evidence="11" key="1">
    <citation type="submission" date="2021-01" db="EMBL/GenBank/DDBJ databases">
        <title>Caligus Genome Assembly.</title>
        <authorList>
            <person name="Gallardo-Escarate C."/>
        </authorList>
    </citation>
    <scope>NUCLEOTIDE SEQUENCE [LARGE SCALE GENOMIC DNA]</scope>
</reference>
<comment type="catalytic activity">
    <reaction evidence="5">
        <text>L-seryl-[protein] + ATP = O-phospho-L-seryl-[protein] + ADP + H(+)</text>
        <dbReference type="Rhea" id="RHEA:17989"/>
        <dbReference type="Rhea" id="RHEA-COMP:9863"/>
        <dbReference type="Rhea" id="RHEA-COMP:11604"/>
        <dbReference type="ChEBI" id="CHEBI:15378"/>
        <dbReference type="ChEBI" id="CHEBI:29999"/>
        <dbReference type="ChEBI" id="CHEBI:30616"/>
        <dbReference type="ChEBI" id="CHEBI:83421"/>
        <dbReference type="ChEBI" id="CHEBI:456216"/>
        <dbReference type="EC" id="2.7.11.1"/>
    </reaction>
</comment>
<keyword evidence="1" id="KW-0597">Phosphoprotein</keyword>
<dbReference type="SUPFAM" id="SSF50729">
    <property type="entry name" value="PH domain-like"/>
    <property type="match status" value="1"/>
</dbReference>
<feature type="coiled-coil region" evidence="6">
    <location>
        <begin position="462"/>
        <end position="489"/>
    </location>
</feature>
<dbReference type="SMART" id="SM00233">
    <property type="entry name" value="PH"/>
    <property type="match status" value="1"/>
</dbReference>
<dbReference type="InterPro" id="IPR001849">
    <property type="entry name" value="PH_domain"/>
</dbReference>
<evidence type="ECO:0000256" key="2">
    <source>
        <dbReference type="ARBA" id="ARBA00022723"/>
    </source>
</evidence>
<dbReference type="PANTHER" id="PTHR22988">
    <property type="entry name" value="MYOTONIC DYSTROPHY S/T KINASE-RELATED"/>
    <property type="match status" value="1"/>
</dbReference>
<dbReference type="GO" id="GO:0005856">
    <property type="term" value="C:cytoskeleton"/>
    <property type="evidence" value="ECO:0007669"/>
    <property type="project" value="TreeGrafter"/>
</dbReference>
<evidence type="ECO:0000256" key="4">
    <source>
        <dbReference type="ARBA" id="ARBA00047899"/>
    </source>
</evidence>
<dbReference type="InterPro" id="IPR002219">
    <property type="entry name" value="PKC_DAG/PE"/>
</dbReference>
<evidence type="ECO:0000256" key="6">
    <source>
        <dbReference type="SAM" id="Coils"/>
    </source>
</evidence>
<comment type="catalytic activity">
    <reaction evidence="4">
        <text>L-threonyl-[protein] + ATP = O-phospho-L-threonyl-[protein] + ADP + H(+)</text>
        <dbReference type="Rhea" id="RHEA:46608"/>
        <dbReference type="Rhea" id="RHEA-COMP:11060"/>
        <dbReference type="Rhea" id="RHEA-COMP:11605"/>
        <dbReference type="ChEBI" id="CHEBI:15378"/>
        <dbReference type="ChEBI" id="CHEBI:30013"/>
        <dbReference type="ChEBI" id="CHEBI:30616"/>
        <dbReference type="ChEBI" id="CHEBI:61977"/>
        <dbReference type="ChEBI" id="CHEBI:456216"/>
        <dbReference type="EC" id="2.7.11.1"/>
    </reaction>
</comment>
<dbReference type="GO" id="GO:0005737">
    <property type="term" value="C:cytoplasm"/>
    <property type="evidence" value="ECO:0007669"/>
    <property type="project" value="TreeGrafter"/>
</dbReference>
<dbReference type="AlphaFoldDB" id="A0A7T8JWX0"/>
<feature type="coiled-coil region" evidence="6">
    <location>
        <begin position="58"/>
        <end position="293"/>
    </location>
</feature>
<organism evidence="10 11">
    <name type="scientific">Caligus rogercresseyi</name>
    <name type="common">Sea louse</name>
    <dbReference type="NCBI Taxonomy" id="217165"/>
    <lineage>
        <taxon>Eukaryota</taxon>
        <taxon>Metazoa</taxon>
        <taxon>Ecdysozoa</taxon>
        <taxon>Arthropoda</taxon>
        <taxon>Crustacea</taxon>
        <taxon>Multicrustacea</taxon>
        <taxon>Hexanauplia</taxon>
        <taxon>Copepoda</taxon>
        <taxon>Siphonostomatoida</taxon>
        <taxon>Caligidae</taxon>
        <taxon>Caligus</taxon>
    </lineage>
</organism>
<dbReference type="PROSITE" id="PS50081">
    <property type="entry name" value="ZF_DAG_PE_2"/>
    <property type="match status" value="1"/>
</dbReference>
<dbReference type="InterPro" id="IPR001180">
    <property type="entry name" value="CNH_dom"/>
</dbReference>
<evidence type="ECO:0000256" key="5">
    <source>
        <dbReference type="ARBA" id="ARBA00048679"/>
    </source>
</evidence>
<protein>
    <submittedName>
        <fullName evidence="10">Citron Rho-interacting kinase</fullName>
    </submittedName>
</protein>
<dbReference type="Gene3D" id="3.30.60.20">
    <property type="match status" value="1"/>
</dbReference>
<keyword evidence="6" id="KW-0175">Coiled coil</keyword>
<evidence type="ECO:0000313" key="10">
    <source>
        <dbReference type="EMBL" id="QQP38217.1"/>
    </source>
</evidence>
<dbReference type="InterPro" id="IPR011993">
    <property type="entry name" value="PH-like_dom_sf"/>
</dbReference>
<dbReference type="PROSITE" id="PS50219">
    <property type="entry name" value="CNH"/>
    <property type="match status" value="1"/>
</dbReference>
<gene>
    <name evidence="10" type="ORF">FKW44_018732</name>
</gene>
<dbReference type="Proteomes" id="UP000595437">
    <property type="component" value="Chromosome 13"/>
</dbReference>
<dbReference type="Pfam" id="PF00780">
    <property type="entry name" value="CNH"/>
    <property type="match status" value="1"/>
</dbReference>
<dbReference type="PANTHER" id="PTHR22988:SF71">
    <property type="entry name" value="CITRON RHO-INTERACTING KINASE"/>
    <property type="match status" value="1"/>
</dbReference>
<dbReference type="InterPro" id="IPR046349">
    <property type="entry name" value="C1-like_sf"/>
</dbReference>
<sequence>MRKTPDARRNPFDFMSSFLSLDLKILICPLWDMISRKNENPFQRKRTGSRGFKGTSRIEALSQEREDLSKKLRDRKEALKSENEAEKVKKEMNLMKVDLRIANKQVTEHKETISYLRQSYRDERDSARKLQEKLLDVKAREESLASEVESLKRSLCSAQEDKEAMSKLKDELASKSSELKILGFKLSNAEFESERSGSRLEKAEKEVIKYRESQTQLNIYKAACLELENQAKEFETVIEKLEEKNEKLSGELSQSKASSQESEAKGTALKIEINDLKSKLIFAQSQLKESQSKVGEMEGIYKAEEGKLRERLEDLTKSRDAHLGTINDLRLQMEDLLGKFSTLSGEDSTQKVALKDLKESYSSLLTRYHELLEGSNSLTSQNEELRIRLARSEDDIAEGKDELSKVVRSHATVQHELLTKINQLEKLIDYLQSKLNKRAKCRSVFSSHAKCSSDKENMALPYEALKEKLKEEEGKNVGLLKELNSLRGELRCSRTNPTTFLLPSNDQRANHSIPHRWTSQTNMKVTKCSTCFGFVHFCRQASVCQHCHRTVHSHCAPKSQDDCGLPKTLAPVLKSSSSGSGKKPFEGYLKIPEQGGKYWMSVHVRIHDDRLILKGEGMETREINLMPSNGFVYIQSSVVYTELLHTTAYDQPHVFKIGYSNAKDTHYFMAKSFTDKALWIKEIENISLRMKYEAALLSEDSEDEEEDDELADNRVLAALDPSYNVYCVAPMKDSWLLGRLRDSSFINKIVLITGQSRKLGVLNMDRIHSRDFNPVNLSAVKSCHLFGLGVTEGLVYLCAVDDCRVSIFKYEGSAFQLVHKFSTDNPTSCLQFTASSVLVITDKIYDIDLEDFAVEEFLDLDESPMTLSNNYPIAMFQINPKEFLLCFQERGLFVNSSGNKSRPDIKWNSISGQFAYSKGKLWVTYYNAVE</sequence>
<evidence type="ECO:0000256" key="3">
    <source>
        <dbReference type="ARBA" id="ARBA00022833"/>
    </source>
</evidence>
<dbReference type="SUPFAM" id="SSF57889">
    <property type="entry name" value="Cysteine-rich domain"/>
    <property type="match status" value="1"/>
</dbReference>
<dbReference type="GO" id="GO:0031032">
    <property type="term" value="P:actomyosin structure organization"/>
    <property type="evidence" value="ECO:0007669"/>
    <property type="project" value="TreeGrafter"/>
</dbReference>